<accession>A0A239INR4</accession>
<proteinExistence type="inferred from homology"/>
<dbReference type="InterPro" id="IPR004401">
    <property type="entry name" value="YbaB/EbfC"/>
</dbReference>
<dbReference type="PIRSF" id="PIRSF004555">
    <property type="entry name" value="UCP004555"/>
    <property type="match status" value="1"/>
</dbReference>
<dbReference type="SUPFAM" id="SSF82607">
    <property type="entry name" value="YbaB-like"/>
    <property type="match status" value="1"/>
</dbReference>
<keyword evidence="1 2" id="KW-0238">DNA-binding</keyword>
<dbReference type="Proteomes" id="UP000198386">
    <property type="component" value="Unassembled WGS sequence"/>
</dbReference>
<dbReference type="OrthoDB" id="9809370at2"/>
<reference evidence="5" key="1">
    <citation type="submission" date="2017-06" db="EMBL/GenBank/DDBJ databases">
        <authorList>
            <person name="Varghese N."/>
            <person name="Submissions S."/>
        </authorList>
    </citation>
    <scope>NUCLEOTIDE SEQUENCE [LARGE SCALE GENOMIC DNA]</scope>
    <source>
        <strain evidence="5">DSM 45423</strain>
    </source>
</reference>
<name>A0A239INR4_9ACTN</name>
<keyword evidence="2" id="KW-0963">Cytoplasm</keyword>
<comment type="function">
    <text evidence="2">Binds to DNA and alters its conformation. May be involved in regulation of gene expression, nucleoid organization and DNA protection.</text>
</comment>
<protein>
    <recommendedName>
        <fullName evidence="2">Nucleoid-associated protein SAMN04488107_4409</fullName>
    </recommendedName>
</protein>
<keyword evidence="3" id="KW-0175">Coiled coil</keyword>
<dbReference type="Pfam" id="PF02575">
    <property type="entry name" value="YbaB_DNA_bd"/>
    <property type="match status" value="1"/>
</dbReference>
<dbReference type="GO" id="GO:0003677">
    <property type="term" value="F:DNA binding"/>
    <property type="evidence" value="ECO:0007669"/>
    <property type="project" value="UniProtKB-UniRule"/>
</dbReference>
<evidence type="ECO:0000256" key="3">
    <source>
        <dbReference type="SAM" id="Coils"/>
    </source>
</evidence>
<dbReference type="PANTHER" id="PTHR33449:SF1">
    <property type="entry name" value="NUCLEOID-ASSOCIATED PROTEIN YBAB"/>
    <property type="match status" value="1"/>
</dbReference>
<evidence type="ECO:0000313" key="4">
    <source>
        <dbReference type="EMBL" id="SNS94878.1"/>
    </source>
</evidence>
<dbReference type="EMBL" id="FZOH01000011">
    <property type="protein sequence ID" value="SNS94878.1"/>
    <property type="molecule type" value="Genomic_DNA"/>
</dbReference>
<comment type="subcellular location">
    <subcellularLocation>
        <location evidence="2">Cytoplasm</location>
        <location evidence="2">Nucleoid</location>
    </subcellularLocation>
</comment>
<dbReference type="Gene3D" id="3.30.1310.10">
    <property type="entry name" value="Nucleoid-associated protein YbaB-like domain"/>
    <property type="match status" value="1"/>
</dbReference>
<dbReference type="InterPro" id="IPR036894">
    <property type="entry name" value="YbaB-like_sf"/>
</dbReference>
<organism evidence="4 5">
    <name type="scientific">Geodermatophilus saharensis</name>
    <dbReference type="NCBI Taxonomy" id="1137994"/>
    <lineage>
        <taxon>Bacteria</taxon>
        <taxon>Bacillati</taxon>
        <taxon>Actinomycetota</taxon>
        <taxon>Actinomycetes</taxon>
        <taxon>Geodermatophilales</taxon>
        <taxon>Geodermatophilaceae</taxon>
        <taxon>Geodermatophilus</taxon>
    </lineage>
</organism>
<dbReference type="RefSeq" id="WP_089406042.1">
    <property type="nucleotide sequence ID" value="NZ_FZOH01000011.1"/>
</dbReference>
<dbReference type="GO" id="GO:0043590">
    <property type="term" value="C:bacterial nucleoid"/>
    <property type="evidence" value="ECO:0007669"/>
    <property type="project" value="UniProtKB-UniRule"/>
</dbReference>
<dbReference type="HAMAP" id="MF_00274">
    <property type="entry name" value="DNA_YbaB_EbfC"/>
    <property type="match status" value="1"/>
</dbReference>
<sequence>MFPGGGGQPDLQAILAQAQQMQQALAAAQEQLANEQVTGSAGGGLVTATMSGSGELTAVTIAPSAVDPDDVETLQDLVVAAVRDAARQVDQLTADRMSPLAGGLPGMPGLPGA</sequence>
<dbReference type="GO" id="GO:0005829">
    <property type="term" value="C:cytosol"/>
    <property type="evidence" value="ECO:0007669"/>
    <property type="project" value="TreeGrafter"/>
</dbReference>
<dbReference type="NCBIfam" id="TIGR00103">
    <property type="entry name" value="DNA_YbaB_EbfC"/>
    <property type="match status" value="1"/>
</dbReference>
<evidence type="ECO:0000256" key="2">
    <source>
        <dbReference type="HAMAP-Rule" id="MF_00274"/>
    </source>
</evidence>
<gene>
    <name evidence="4" type="ORF">SAMN04488107_4409</name>
</gene>
<comment type="similarity">
    <text evidence="2">Belongs to the YbaB/EbfC family.</text>
</comment>
<dbReference type="PANTHER" id="PTHR33449">
    <property type="entry name" value="NUCLEOID-ASSOCIATED PROTEIN YBAB"/>
    <property type="match status" value="1"/>
</dbReference>
<dbReference type="AlphaFoldDB" id="A0A239INR4"/>
<evidence type="ECO:0000256" key="1">
    <source>
        <dbReference type="ARBA" id="ARBA00023125"/>
    </source>
</evidence>
<feature type="coiled-coil region" evidence="3">
    <location>
        <begin position="11"/>
        <end position="38"/>
    </location>
</feature>
<evidence type="ECO:0000313" key="5">
    <source>
        <dbReference type="Proteomes" id="UP000198386"/>
    </source>
</evidence>
<keyword evidence="5" id="KW-1185">Reference proteome</keyword>
<comment type="subunit">
    <text evidence="2">Homodimer.</text>
</comment>